<feature type="domain" description="Protein kinase" evidence="1">
    <location>
        <begin position="333"/>
        <end position="562"/>
    </location>
</feature>
<dbReference type="InterPro" id="IPR000719">
    <property type="entry name" value="Prot_kinase_dom"/>
</dbReference>
<reference evidence="2" key="1">
    <citation type="submission" date="2021-06" db="EMBL/GenBank/DDBJ databases">
        <authorList>
            <person name="Kallberg Y."/>
            <person name="Tangrot J."/>
            <person name="Rosling A."/>
        </authorList>
    </citation>
    <scope>NUCLEOTIDE SEQUENCE</scope>
    <source>
        <strain evidence="2">AZ414A</strain>
    </source>
</reference>
<dbReference type="GO" id="GO:0004672">
    <property type="term" value="F:protein kinase activity"/>
    <property type="evidence" value="ECO:0007669"/>
    <property type="project" value="InterPro"/>
</dbReference>
<dbReference type="InterPro" id="IPR049229">
    <property type="entry name" value="DUF6826"/>
</dbReference>
<dbReference type="Pfam" id="PF00069">
    <property type="entry name" value="Pkinase"/>
    <property type="match status" value="1"/>
</dbReference>
<protein>
    <submittedName>
        <fullName evidence="2">2066_t:CDS:1</fullName>
    </submittedName>
</protein>
<sequence>MLTFPSVEEVYKWKQTDVLTYLQSKRDELDLDDDDIDVIEEKEVAGRDFLELNEKKLMKYGLFRGSAVKIEVLVRDIKQGKRKKESNNFMRHFDRFDDTIEKLYHKLDGVEIAWFSAPGTDTGIGKGKFVRSHGTCIDFPFKLTMTTQRGETGKFRDPPGPDLLKTFQEYFINECKSLQSKDSKLVIEKVHSIPLLDTRKPDFIFITKEYPLDALNVVAVGEIRKRFNEQFSDDDVGHAVSFGEKVLQLQPQRTYVYVILTDCRLICIYKVTRCNCNFNFFRFSYEYVLPANLNYESRNHPPDGWRYLVTIMECDQEKLGWVDPSLKFNFDTVKLVRSINTGRTSIVYEGKLNDMDPVVVKLAKEVDYLSCFEREKNVLKNLDNLLHIPKLLLCNENSLVTVPLGTKVKNIQKEDIRNIIETLRTVHSRGIVHMDLRADNLIRDNDEKIVIIDWGYSVRKNEIGEFAGALRCMPDNILESLVYGKQIKYLPSIDLICFVRSLYLMLHRPVMRVDGIHGFRSKAQYVLAFWSSNGKSYLWQKIHQEAKNLNYENLIKELEELF</sequence>
<dbReference type="AlphaFoldDB" id="A0A9N9A2R9"/>
<dbReference type="Pfam" id="PF20713">
    <property type="entry name" value="DUF6826"/>
    <property type="match status" value="1"/>
</dbReference>
<evidence type="ECO:0000313" key="3">
    <source>
        <dbReference type="Proteomes" id="UP000789706"/>
    </source>
</evidence>
<dbReference type="EMBL" id="CAJVPK010000482">
    <property type="protein sequence ID" value="CAG8515993.1"/>
    <property type="molecule type" value="Genomic_DNA"/>
</dbReference>
<comment type="caution">
    <text evidence="2">The sequence shown here is derived from an EMBL/GenBank/DDBJ whole genome shotgun (WGS) entry which is preliminary data.</text>
</comment>
<dbReference type="SMART" id="SM00220">
    <property type="entry name" value="S_TKc"/>
    <property type="match status" value="1"/>
</dbReference>
<dbReference type="SUPFAM" id="SSF56112">
    <property type="entry name" value="Protein kinase-like (PK-like)"/>
    <property type="match status" value="1"/>
</dbReference>
<gene>
    <name evidence="2" type="ORF">DEBURN_LOCUS5418</name>
</gene>
<dbReference type="SUPFAM" id="SSF47769">
    <property type="entry name" value="SAM/Pointed domain"/>
    <property type="match status" value="1"/>
</dbReference>
<name>A0A9N9A2R9_9GLOM</name>
<accession>A0A9N9A2R9</accession>
<evidence type="ECO:0000259" key="1">
    <source>
        <dbReference type="PROSITE" id="PS50011"/>
    </source>
</evidence>
<dbReference type="InterPro" id="IPR011009">
    <property type="entry name" value="Kinase-like_dom_sf"/>
</dbReference>
<dbReference type="Gene3D" id="1.10.150.50">
    <property type="entry name" value="Transcription Factor, Ets-1"/>
    <property type="match status" value="1"/>
</dbReference>
<organism evidence="2 3">
    <name type="scientific">Diversispora eburnea</name>
    <dbReference type="NCBI Taxonomy" id="1213867"/>
    <lineage>
        <taxon>Eukaryota</taxon>
        <taxon>Fungi</taxon>
        <taxon>Fungi incertae sedis</taxon>
        <taxon>Mucoromycota</taxon>
        <taxon>Glomeromycotina</taxon>
        <taxon>Glomeromycetes</taxon>
        <taxon>Diversisporales</taxon>
        <taxon>Diversisporaceae</taxon>
        <taxon>Diversispora</taxon>
    </lineage>
</organism>
<dbReference type="OrthoDB" id="2320506at2759"/>
<dbReference type="Gene3D" id="1.10.510.10">
    <property type="entry name" value="Transferase(Phosphotransferase) domain 1"/>
    <property type="match status" value="1"/>
</dbReference>
<dbReference type="GO" id="GO:0005524">
    <property type="term" value="F:ATP binding"/>
    <property type="evidence" value="ECO:0007669"/>
    <property type="project" value="InterPro"/>
</dbReference>
<keyword evidence="3" id="KW-1185">Reference proteome</keyword>
<dbReference type="PROSITE" id="PS50011">
    <property type="entry name" value="PROTEIN_KINASE_DOM"/>
    <property type="match status" value="1"/>
</dbReference>
<proteinExistence type="predicted"/>
<evidence type="ECO:0000313" key="2">
    <source>
        <dbReference type="EMBL" id="CAG8515993.1"/>
    </source>
</evidence>
<dbReference type="InterPro" id="IPR013761">
    <property type="entry name" value="SAM/pointed_sf"/>
</dbReference>
<dbReference type="Proteomes" id="UP000789706">
    <property type="component" value="Unassembled WGS sequence"/>
</dbReference>